<evidence type="ECO:0000313" key="4">
    <source>
        <dbReference type="Proteomes" id="UP000053110"/>
    </source>
</evidence>
<reference evidence="4" key="1">
    <citation type="journal article" date="2013" name="Nat. Genet.">
        <title>The wheat powdery mildew genome shows the unique evolution of an obligate biotroph.</title>
        <authorList>
            <person name="Wicker T."/>
            <person name="Oberhaensli S."/>
            <person name="Parlange F."/>
            <person name="Buchmann J.P."/>
            <person name="Shatalina M."/>
            <person name="Roffler S."/>
            <person name="Ben-David R."/>
            <person name="Dolezel J."/>
            <person name="Simkova H."/>
            <person name="Schulze-Lefert P."/>
            <person name="Spanu P.D."/>
            <person name="Bruggmann R."/>
            <person name="Amselem J."/>
            <person name="Quesneville H."/>
            <person name="Ver Loren van Themaat E."/>
            <person name="Paape T."/>
            <person name="Shimizu K.K."/>
            <person name="Keller B."/>
        </authorList>
    </citation>
    <scope>NUCLEOTIDE SEQUENCE [LARGE SCALE GENOMIC DNA]</scope>
    <source>
        <strain evidence="4">96224</strain>
    </source>
</reference>
<feature type="region of interest" description="Disordered" evidence="1">
    <location>
        <begin position="182"/>
        <end position="204"/>
    </location>
</feature>
<dbReference type="EMBL" id="KE375186">
    <property type="protein sequence ID" value="EPQ62164.1"/>
    <property type="molecule type" value="Genomic_DNA"/>
</dbReference>
<name>A0A061HIC5_BLUGR</name>
<reference evidence="3" key="3">
    <citation type="submission" date="2018-07" db="EMBL/GenBank/DDBJ databases">
        <authorList>
            <person name="Quirk P.G."/>
            <person name="Krulwich T.A."/>
        </authorList>
    </citation>
    <scope>NUCLEOTIDE SEQUENCE</scope>
    <source>
        <strain evidence="3">96224</strain>
    </source>
</reference>
<feature type="region of interest" description="Disordered" evidence="1">
    <location>
        <begin position="473"/>
        <end position="499"/>
    </location>
</feature>
<evidence type="ECO:0000313" key="2">
    <source>
        <dbReference type="EMBL" id="EPQ62164.1"/>
    </source>
</evidence>
<dbReference type="Proteomes" id="UP000053110">
    <property type="component" value="Unassembled WGS sequence"/>
</dbReference>
<proteinExistence type="predicted"/>
<sequence length="499" mass="57288">MIRLQPTAIGLGHNDIREYDNHRRIDQRSGLAPLIEKLSEFTLSAGNDSAGVKLNTSETFYRKEEVLASSPRYNENSPEVSDPQFIEQKDEFCLECIEKLGGTEVIFEASTPAAEKSHRWGLSKDIDKGNYSVEEPSSFPQEFYTRQAIKDNDLLDLEHHQIYHRYPDTVFRHLDNSFSLGSSEQNSNTFDEEEGANAKSSYELTSQISDERCHHRNLQHSFLTNPEVTLDNSHNNETSQNPDPNDRFSGSLDMPIVRFQLPPPFSTTSRYFSRTHSQSTWVTSDFELTPMDSFRQGLQIPEESETSNIQPPEPVTSQHEIPDYRATFTVVTPPKSNDFTQIRHQNRSFSRVGALSRSYQVYNDEMSPSTQPQTPANLPESRHKSRHHPSFSMPTRLFRRNRRTCSIDAVNATGRHYRQGTSSSHSPGYGTISPSEMVESGDSDIFGGRENEDEELNWVQDMRLNIPRVRLWRQEDSGSNERELDRTPESERRIISREF</sequence>
<accession>A0A061HIC5</accession>
<dbReference type="AlphaFoldDB" id="A0A061HIC5"/>
<gene>
    <name evidence="2" type="ORF">BGT96224_A20859</name>
    <name evidence="3" type="ORF">BGT96224V2_LOCUS6300</name>
</gene>
<protein>
    <submittedName>
        <fullName evidence="3">BgtA-20859</fullName>
    </submittedName>
</protein>
<organism evidence="3">
    <name type="scientific">Blumeria graminis f. sp. tritici 96224</name>
    <dbReference type="NCBI Taxonomy" id="1268274"/>
    <lineage>
        <taxon>Eukaryota</taxon>
        <taxon>Fungi</taxon>
        <taxon>Dikarya</taxon>
        <taxon>Ascomycota</taxon>
        <taxon>Pezizomycotina</taxon>
        <taxon>Leotiomycetes</taxon>
        <taxon>Erysiphales</taxon>
        <taxon>Erysiphaceae</taxon>
        <taxon>Blumeria</taxon>
    </lineage>
</organism>
<feature type="non-terminal residue" evidence="3">
    <location>
        <position position="499"/>
    </location>
</feature>
<dbReference type="EMBL" id="UIGY01000215">
    <property type="protein sequence ID" value="SUZ13104.1"/>
    <property type="molecule type" value="Genomic_DNA"/>
</dbReference>
<dbReference type="HOGENOM" id="CLU_546252_0_0_1"/>
<feature type="compositionally biased region" description="Polar residues" evidence="1">
    <location>
        <begin position="364"/>
        <end position="376"/>
    </location>
</feature>
<evidence type="ECO:0000256" key="1">
    <source>
        <dbReference type="SAM" id="MobiDB-lite"/>
    </source>
</evidence>
<reference evidence="2" key="2">
    <citation type="submission" date="2013-01" db="EMBL/GenBank/DDBJ databases">
        <title>The wheat powdery mildew genome reveals unique evolution of an obligate biotroph.</title>
        <authorList>
            <person name="Oberhaensli S."/>
            <person name="Wicker T."/>
            <person name="Keller B."/>
        </authorList>
    </citation>
    <scope>NUCLEOTIDE SEQUENCE</scope>
    <source>
        <strain evidence="2">96224</strain>
    </source>
</reference>
<dbReference type="OrthoDB" id="3437607at2759"/>
<evidence type="ECO:0000313" key="3">
    <source>
        <dbReference type="EMBL" id="SUZ13104.1"/>
    </source>
</evidence>
<feature type="compositionally biased region" description="Polar residues" evidence="1">
    <location>
        <begin position="227"/>
        <end position="243"/>
    </location>
</feature>
<feature type="region of interest" description="Disordered" evidence="1">
    <location>
        <begin position="227"/>
        <end position="250"/>
    </location>
</feature>
<feature type="region of interest" description="Disordered" evidence="1">
    <location>
        <begin position="364"/>
        <end position="398"/>
    </location>
</feature>